<sequence>MSEKYEDSKLYKLRHTAAHVLAQAVLEMCP</sequence>
<organism evidence="1">
    <name type="scientific">hydrothermal vent metagenome</name>
    <dbReference type="NCBI Taxonomy" id="652676"/>
    <lineage>
        <taxon>unclassified sequences</taxon>
        <taxon>metagenomes</taxon>
        <taxon>ecological metagenomes</taxon>
    </lineage>
</organism>
<dbReference type="EMBL" id="UOEU01000589">
    <property type="protein sequence ID" value="VAW35512.1"/>
    <property type="molecule type" value="Genomic_DNA"/>
</dbReference>
<dbReference type="AlphaFoldDB" id="A0A3B0V9M8"/>
<reference evidence="1" key="1">
    <citation type="submission" date="2018-06" db="EMBL/GenBank/DDBJ databases">
        <authorList>
            <person name="Zhirakovskaya E."/>
        </authorList>
    </citation>
    <scope>NUCLEOTIDE SEQUENCE</scope>
</reference>
<accession>A0A3B0V9M8</accession>
<gene>
    <name evidence="1" type="ORF">MNBD_CHLOROFLEXI01-2372</name>
</gene>
<name>A0A3B0V9M8_9ZZZZ</name>
<protein>
    <recommendedName>
        <fullName evidence="2">Threonine--tRNA ligase</fullName>
    </recommendedName>
</protein>
<evidence type="ECO:0008006" key="2">
    <source>
        <dbReference type="Google" id="ProtNLM"/>
    </source>
</evidence>
<proteinExistence type="predicted"/>
<evidence type="ECO:0000313" key="1">
    <source>
        <dbReference type="EMBL" id="VAW35512.1"/>
    </source>
</evidence>